<protein>
    <submittedName>
        <fullName evidence="1">Uncharacterized protein</fullName>
    </submittedName>
</protein>
<keyword evidence="2" id="KW-1185">Reference proteome</keyword>
<gene>
    <name evidence="1" type="ORF">PIB30_076169</name>
</gene>
<proteinExistence type="predicted"/>
<evidence type="ECO:0000313" key="1">
    <source>
        <dbReference type="EMBL" id="MED6126216.1"/>
    </source>
</evidence>
<organism evidence="1 2">
    <name type="scientific">Stylosanthes scabra</name>
    <dbReference type="NCBI Taxonomy" id="79078"/>
    <lineage>
        <taxon>Eukaryota</taxon>
        <taxon>Viridiplantae</taxon>
        <taxon>Streptophyta</taxon>
        <taxon>Embryophyta</taxon>
        <taxon>Tracheophyta</taxon>
        <taxon>Spermatophyta</taxon>
        <taxon>Magnoliopsida</taxon>
        <taxon>eudicotyledons</taxon>
        <taxon>Gunneridae</taxon>
        <taxon>Pentapetalae</taxon>
        <taxon>rosids</taxon>
        <taxon>fabids</taxon>
        <taxon>Fabales</taxon>
        <taxon>Fabaceae</taxon>
        <taxon>Papilionoideae</taxon>
        <taxon>50 kb inversion clade</taxon>
        <taxon>dalbergioids sensu lato</taxon>
        <taxon>Dalbergieae</taxon>
        <taxon>Pterocarpus clade</taxon>
        <taxon>Stylosanthes</taxon>
    </lineage>
</organism>
<evidence type="ECO:0000313" key="2">
    <source>
        <dbReference type="Proteomes" id="UP001341840"/>
    </source>
</evidence>
<accession>A0ABU6RQ26</accession>
<dbReference type="EMBL" id="JASCZI010031199">
    <property type="protein sequence ID" value="MED6126216.1"/>
    <property type="molecule type" value="Genomic_DNA"/>
</dbReference>
<sequence>MIRANGDFSVSNLEASGTILPQSNKWLEAVSKIEKEALVGNPIKVELQSQIEDAEKILEMNPIMTPLLKDSSYDQEVFPSVSKKKPPISSFKLLKSNGISKVASTPIKPTSAYVFSKRDSNVLQLTAASTSMRMTIIYGLLLLV</sequence>
<reference evidence="1 2" key="1">
    <citation type="journal article" date="2023" name="Plants (Basel)">
        <title>Bridging the Gap: Combining Genomics and Transcriptomics Approaches to Understand Stylosanthes scabra, an Orphan Legume from the Brazilian Caatinga.</title>
        <authorList>
            <person name="Ferreira-Neto J.R.C."/>
            <person name="da Silva M.D."/>
            <person name="Binneck E."/>
            <person name="de Melo N.F."/>
            <person name="da Silva R.H."/>
            <person name="de Melo A.L.T.M."/>
            <person name="Pandolfi V."/>
            <person name="Bustamante F.O."/>
            <person name="Brasileiro-Vidal A.C."/>
            <person name="Benko-Iseppon A.M."/>
        </authorList>
    </citation>
    <scope>NUCLEOTIDE SEQUENCE [LARGE SCALE GENOMIC DNA]</scope>
    <source>
        <tissue evidence="1">Leaves</tissue>
    </source>
</reference>
<comment type="caution">
    <text evidence="1">The sequence shown here is derived from an EMBL/GenBank/DDBJ whole genome shotgun (WGS) entry which is preliminary data.</text>
</comment>
<name>A0ABU6RQ26_9FABA</name>
<dbReference type="Proteomes" id="UP001341840">
    <property type="component" value="Unassembled WGS sequence"/>
</dbReference>